<name>A0AAN5CX00_9BILA</name>
<evidence type="ECO:0000313" key="2">
    <source>
        <dbReference type="Proteomes" id="UP001328107"/>
    </source>
</evidence>
<feature type="non-terminal residue" evidence="1">
    <location>
        <position position="1"/>
    </location>
</feature>
<dbReference type="EMBL" id="BTRK01000005">
    <property type="protein sequence ID" value="GMR52373.1"/>
    <property type="molecule type" value="Genomic_DNA"/>
</dbReference>
<evidence type="ECO:0008006" key="3">
    <source>
        <dbReference type="Google" id="ProtNLM"/>
    </source>
</evidence>
<keyword evidence="2" id="KW-1185">Reference proteome</keyword>
<dbReference type="Gene3D" id="3.50.4.10">
    <property type="entry name" value="Hepatocyte Growth Factor"/>
    <property type="match status" value="1"/>
</dbReference>
<feature type="non-terminal residue" evidence="1">
    <location>
        <position position="118"/>
    </location>
</feature>
<reference evidence="2" key="1">
    <citation type="submission" date="2022-10" db="EMBL/GenBank/DDBJ databases">
        <title>Genome assembly of Pristionchus species.</title>
        <authorList>
            <person name="Yoshida K."/>
            <person name="Sommer R.J."/>
        </authorList>
    </citation>
    <scope>NUCLEOTIDE SEQUENCE [LARGE SCALE GENOMIC DNA]</scope>
    <source>
        <strain evidence="2">RS5460</strain>
    </source>
</reference>
<evidence type="ECO:0000313" key="1">
    <source>
        <dbReference type="EMBL" id="GMR52373.1"/>
    </source>
</evidence>
<dbReference type="Proteomes" id="UP001328107">
    <property type="component" value="Unassembled WGS sequence"/>
</dbReference>
<dbReference type="AlphaFoldDB" id="A0AAN5CX00"/>
<organism evidence="1 2">
    <name type="scientific">Pristionchus mayeri</name>
    <dbReference type="NCBI Taxonomy" id="1317129"/>
    <lineage>
        <taxon>Eukaryota</taxon>
        <taxon>Metazoa</taxon>
        <taxon>Ecdysozoa</taxon>
        <taxon>Nematoda</taxon>
        <taxon>Chromadorea</taxon>
        <taxon>Rhabditida</taxon>
        <taxon>Rhabditina</taxon>
        <taxon>Diplogasteromorpha</taxon>
        <taxon>Diplogasteroidea</taxon>
        <taxon>Neodiplogasteridae</taxon>
        <taxon>Pristionchus</taxon>
    </lineage>
</organism>
<sequence length="118" mass="12608">LGIGKTCYTANTTSTRFDVMGRSTVETRRGCEVLCDALSKCVGFSFKDAGFSSSCVLLSSAGENEDCNPQSAIFLKKTAGCVDRTNLTAEFGIDPCVSEIVPSAARGLNLYPFCDRNK</sequence>
<protein>
    <recommendedName>
        <fullName evidence="3">Apple domain-containing protein</fullName>
    </recommendedName>
</protein>
<proteinExistence type="predicted"/>
<gene>
    <name evidence="1" type="ORF">PMAYCL1PPCAC_22568</name>
</gene>
<comment type="caution">
    <text evidence="1">The sequence shown here is derived from an EMBL/GenBank/DDBJ whole genome shotgun (WGS) entry which is preliminary data.</text>
</comment>
<accession>A0AAN5CX00</accession>